<gene>
    <name evidence="2" type="ORF">VCS650_LOCUS15088</name>
</gene>
<sequence length="182" mass="21127">MSNKLLTPKQEPMGAAAIHDMMRAAQKHIKDRQQELNFTAPVTSAQQHVKSANDMWHELYYVKRVVDGKYFTLKTYPNGSPAKPKNGSFIIYEKSSKLPFGHVAVIVDVASSYVRVAEQNYYYDYWHNNYAREIRLKYTNDRYYIDDRFGIYGWMEVQDDNQLKPLDEAMINIISDRNGASG</sequence>
<dbReference type="InterPro" id="IPR051705">
    <property type="entry name" value="Gsp_Synthetase/Amidase"/>
</dbReference>
<evidence type="ECO:0000313" key="2">
    <source>
        <dbReference type="EMBL" id="CAF1007722.1"/>
    </source>
</evidence>
<dbReference type="Proteomes" id="UP000663891">
    <property type="component" value="Unassembled WGS sequence"/>
</dbReference>
<evidence type="ECO:0000313" key="3">
    <source>
        <dbReference type="Proteomes" id="UP000663891"/>
    </source>
</evidence>
<name>A0A814H9D4_9BILA</name>
<dbReference type="EMBL" id="CAJNON010000129">
    <property type="protein sequence ID" value="CAF1007722.1"/>
    <property type="molecule type" value="Genomic_DNA"/>
</dbReference>
<dbReference type="PANTHER" id="PTHR30094:SF0">
    <property type="entry name" value="BIFUNCTIONAL GLUTATHIONYLSPERMIDINE SYNTHETASE_AMIDASE-RELATED"/>
    <property type="match status" value="1"/>
</dbReference>
<dbReference type="InterPro" id="IPR038765">
    <property type="entry name" value="Papain-like_cys_pep_sf"/>
</dbReference>
<proteinExistence type="predicted"/>
<comment type="caution">
    <text evidence="2">The sequence shown here is derived from an EMBL/GenBank/DDBJ whole genome shotgun (WGS) entry which is preliminary data.</text>
</comment>
<feature type="domain" description="Peptidase C51" evidence="1">
    <location>
        <begin position="23"/>
        <end position="146"/>
    </location>
</feature>
<dbReference type="InterPro" id="IPR007921">
    <property type="entry name" value="CHAP_dom"/>
</dbReference>
<dbReference type="OrthoDB" id="299748at2759"/>
<reference evidence="2" key="1">
    <citation type="submission" date="2021-02" db="EMBL/GenBank/DDBJ databases">
        <authorList>
            <person name="Nowell W R."/>
        </authorList>
    </citation>
    <scope>NUCLEOTIDE SEQUENCE</scope>
</reference>
<dbReference type="SUPFAM" id="SSF54001">
    <property type="entry name" value="Cysteine proteinases"/>
    <property type="match status" value="1"/>
</dbReference>
<organism evidence="2 3">
    <name type="scientific">Adineta steineri</name>
    <dbReference type="NCBI Taxonomy" id="433720"/>
    <lineage>
        <taxon>Eukaryota</taxon>
        <taxon>Metazoa</taxon>
        <taxon>Spiralia</taxon>
        <taxon>Gnathifera</taxon>
        <taxon>Rotifera</taxon>
        <taxon>Eurotatoria</taxon>
        <taxon>Bdelloidea</taxon>
        <taxon>Adinetida</taxon>
        <taxon>Adinetidae</taxon>
        <taxon>Adineta</taxon>
    </lineage>
</organism>
<evidence type="ECO:0000259" key="1">
    <source>
        <dbReference type="PROSITE" id="PS50911"/>
    </source>
</evidence>
<accession>A0A814H9D4</accession>
<dbReference type="AlphaFoldDB" id="A0A814H9D4"/>
<dbReference type="PANTHER" id="PTHR30094">
    <property type="entry name" value="BIFUNCTIONAL GLUTATHIONYLSPERMIDINE SYNTHETASE/AMIDASE-RELATED"/>
    <property type="match status" value="1"/>
</dbReference>
<dbReference type="PROSITE" id="PS50911">
    <property type="entry name" value="CHAP"/>
    <property type="match status" value="1"/>
</dbReference>
<dbReference type="Gene3D" id="3.90.1720.10">
    <property type="entry name" value="endopeptidase domain like (from Nostoc punctiforme)"/>
    <property type="match status" value="1"/>
</dbReference>
<protein>
    <recommendedName>
        <fullName evidence="1">Peptidase C51 domain-containing protein</fullName>
    </recommendedName>
</protein>
<dbReference type="GO" id="GO:0016874">
    <property type="term" value="F:ligase activity"/>
    <property type="evidence" value="ECO:0007669"/>
    <property type="project" value="TreeGrafter"/>
</dbReference>
<dbReference type="Pfam" id="PF05257">
    <property type="entry name" value="CHAP"/>
    <property type="match status" value="1"/>
</dbReference>